<dbReference type="AlphaFoldDB" id="A0A1D2QM81"/>
<dbReference type="InterPro" id="IPR011055">
    <property type="entry name" value="Dup_hybrid_motif"/>
</dbReference>
<dbReference type="InterPro" id="IPR016047">
    <property type="entry name" value="M23ase_b-sheet_dom"/>
</dbReference>
<comment type="caution">
    <text evidence="2">The sequence shown here is derived from an EMBL/GenBank/DDBJ whole genome shotgun (WGS) entry which is preliminary data.</text>
</comment>
<gene>
    <name evidence="2" type="ORF">AB835_12740</name>
</gene>
<dbReference type="PANTHER" id="PTHR21666:SF285">
    <property type="entry name" value="M23 FAMILY METALLOPEPTIDASE"/>
    <property type="match status" value="1"/>
</dbReference>
<name>A0A1D2QM81_9GAMM</name>
<sequence length="271" mass="30355">MLFKLLLTGIILLSPFSTIALEIKSEWVQGGVIFGKTDPQNKIKFLGHPVRINAKGDFVVGLGRDAKPEVIMVETTPDGGIKSYSFKVRQRKYREQRINGVPKRTVNIPEKALPKIRQEMELTKAARRINSDNQSFLQTFQWPAHGIISGVYGSRRYYNGEPRRPHYGLDIAAPQGTPVKAPASGTITLVHDNMYFSGGTIIMDHGHGISSTFIHLHKVLVNKGDKVKQGQLIAEIGSTGRSTGPHLDWRMNWFNQRLDPQFLVDDMPSVK</sequence>
<dbReference type="EMBL" id="MDLC01000057">
    <property type="protein sequence ID" value="ODS22688.1"/>
    <property type="molecule type" value="Genomic_DNA"/>
</dbReference>
<dbReference type="Gene3D" id="2.70.70.10">
    <property type="entry name" value="Glucose Permease (Domain IIA)"/>
    <property type="match status" value="1"/>
</dbReference>
<dbReference type="Proteomes" id="UP000242502">
    <property type="component" value="Unassembled WGS sequence"/>
</dbReference>
<dbReference type="Gene3D" id="2.60.40.1590">
    <property type="entry name" value="Peptidoglycan hydrolase domains"/>
    <property type="match status" value="1"/>
</dbReference>
<proteinExistence type="predicted"/>
<evidence type="ECO:0000313" key="2">
    <source>
        <dbReference type="EMBL" id="ODS22688.1"/>
    </source>
</evidence>
<evidence type="ECO:0000313" key="3">
    <source>
        <dbReference type="Proteomes" id="UP000242502"/>
    </source>
</evidence>
<dbReference type="FunFam" id="2.70.70.10:FF:000019">
    <property type="entry name" value="M23 family peptidase"/>
    <property type="match status" value="1"/>
</dbReference>
<dbReference type="Pfam" id="PF01551">
    <property type="entry name" value="Peptidase_M23"/>
    <property type="match status" value="1"/>
</dbReference>
<dbReference type="InterPro" id="IPR050570">
    <property type="entry name" value="Cell_wall_metabolism_enzyme"/>
</dbReference>
<dbReference type="CDD" id="cd12797">
    <property type="entry name" value="M23_peptidase"/>
    <property type="match status" value="1"/>
</dbReference>
<dbReference type="STRING" id="62101.AB835_12740"/>
<protein>
    <submittedName>
        <fullName evidence="2">Peptidase</fullName>
    </submittedName>
</protein>
<dbReference type="GO" id="GO:0004222">
    <property type="term" value="F:metalloendopeptidase activity"/>
    <property type="evidence" value="ECO:0007669"/>
    <property type="project" value="TreeGrafter"/>
</dbReference>
<reference evidence="2 3" key="1">
    <citation type="journal article" date="2016" name="Appl. Environ. Microbiol.">
        <title>Lack of Overt Genome Reduction in the Bryostatin-Producing Bryozoan Symbiont "Candidatus Endobugula sertula".</title>
        <authorList>
            <person name="Miller I.J."/>
            <person name="Vanee N."/>
            <person name="Fong S.S."/>
            <person name="Lim-Fong G.E."/>
            <person name="Kwan J.C."/>
        </authorList>
    </citation>
    <scope>NUCLEOTIDE SEQUENCE [LARGE SCALE GENOMIC DNA]</scope>
    <source>
        <strain evidence="2">AB1-4</strain>
    </source>
</reference>
<organism evidence="2 3">
    <name type="scientific">Candidatus Endobugula sertula</name>
    <name type="common">Bugula neritina bacterial symbiont</name>
    <dbReference type="NCBI Taxonomy" id="62101"/>
    <lineage>
        <taxon>Bacteria</taxon>
        <taxon>Pseudomonadati</taxon>
        <taxon>Pseudomonadota</taxon>
        <taxon>Gammaproteobacteria</taxon>
        <taxon>Cellvibrionales</taxon>
        <taxon>Cellvibrionaceae</taxon>
        <taxon>Candidatus Endobugula</taxon>
    </lineage>
</organism>
<evidence type="ECO:0000259" key="1">
    <source>
        <dbReference type="Pfam" id="PF01551"/>
    </source>
</evidence>
<dbReference type="SUPFAM" id="SSF51261">
    <property type="entry name" value="Duplicated hybrid motif"/>
    <property type="match status" value="1"/>
</dbReference>
<feature type="domain" description="M23ase beta-sheet core" evidence="1">
    <location>
        <begin position="165"/>
        <end position="260"/>
    </location>
</feature>
<dbReference type="PANTHER" id="PTHR21666">
    <property type="entry name" value="PEPTIDASE-RELATED"/>
    <property type="match status" value="1"/>
</dbReference>
<accession>A0A1D2QM81</accession>